<dbReference type="AlphaFoldDB" id="A0A445MMP4"/>
<feature type="compositionally biased region" description="Basic residues" evidence="1">
    <location>
        <begin position="15"/>
        <end position="25"/>
    </location>
</feature>
<proteinExistence type="predicted"/>
<feature type="region of interest" description="Disordered" evidence="1">
    <location>
        <begin position="1"/>
        <end position="33"/>
    </location>
</feature>
<evidence type="ECO:0000313" key="2">
    <source>
        <dbReference type="EMBL" id="RZR75488.1"/>
    </source>
</evidence>
<accession>A0A445MMP4</accession>
<sequence length="149" mass="16506">MGRPSSSRPVQDRSPRRHPRQRHVCARSTATTTFEVESSGWRASLTTVARRTISLPPVSIKPPPSDTGEGLLSGTTISTSQERSQDTDLNIGYPHPNEAFVQVLIDRFRPSNMPGSLHEAWIPETQSRPKLKTSTDDDGLTHTGRTKSY</sequence>
<name>A0A445MMP4_ENSVE</name>
<gene>
    <name evidence="2" type="ORF">BHM03_00059179</name>
</gene>
<feature type="region of interest" description="Disordered" evidence="1">
    <location>
        <begin position="116"/>
        <end position="149"/>
    </location>
</feature>
<feature type="region of interest" description="Disordered" evidence="1">
    <location>
        <begin position="55"/>
        <end position="94"/>
    </location>
</feature>
<feature type="compositionally biased region" description="Polar residues" evidence="1">
    <location>
        <begin position="73"/>
        <end position="82"/>
    </location>
</feature>
<protein>
    <submittedName>
        <fullName evidence="2">Uncharacterized protein</fullName>
    </submittedName>
</protein>
<dbReference type="Proteomes" id="UP000290560">
    <property type="component" value="Unassembled WGS sequence"/>
</dbReference>
<organism evidence="2">
    <name type="scientific">Ensete ventricosum</name>
    <name type="common">Abyssinian banana</name>
    <name type="synonym">Musa ensete</name>
    <dbReference type="NCBI Taxonomy" id="4639"/>
    <lineage>
        <taxon>Eukaryota</taxon>
        <taxon>Viridiplantae</taxon>
        <taxon>Streptophyta</taxon>
        <taxon>Embryophyta</taxon>
        <taxon>Tracheophyta</taxon>
        <taxon>Spermatophyta</taxon>
        <taxon>Magnoliopsida</taxon>
        <taxon>Liliopsida</taxon>
        <taxon>Zingiberales</taxon>
        <taxon>Musaceae</taxon>
        <taxon>Ensete</taxon>
    </lineage>
</organism>
<evidence type="ECO:0000256" key="1">
    <source>
        <dbReference type="SAM" id="MobiDB-lite"/>
    </source>
</evidence>
<reference evidence="2" key="1">
    <citation type="journal article" date="2018" name="Data Brief">
        <title>Genome sequence data from 17 accessions of Ensete ventricosum, a staple food crop for millions in Ethiopia.</title>
        <authorList>
            <person name="Yemataw Z."/>
            <person name="Muzemil S."/>
            <person name="Ambachew D."/>
            <person name="Tripathi L."/>
            <person name="Tesfaye K."/>
            <person name="Chala A."/>
            <person name="Farbos A."/>
            <person name="O'Neill P."/>
            <person name="Moore K."/>
            <person name="Grant M."/>
            <person name="Studholme D.J."/>
        </authorList>
    </citation>
    <scope>NUCLEOTIDE SEQUENCE [LARGE SCALE GENOMIC DNA]</scope>
    <source>
        <tissue evidence="2">Leaf</tissue>
    </source>
</reference>
<dbReference type="EMBL" id="KV876850">
    <property type="protein sequence ID" value="RZR75488.1"/>
    <property type="molecule type" value="Genomic_DNA"/>
</dbReference>